<reference evidence="1 2" key="1">
    <citation type="submission" date="2018-08" db="EMBL/GenBank/DDBJ databases">
        <title>Complete genome sequence of five Acinetobacter baumannii phages from Abidjan, Cote d'Ivoire.</title>
        <authorList>
            <person name="Essoh C."/>
            <person name="Vernadet J.-P."/>
            <person name="Vergnaud G."/>
            <person name="Resch G."/>
            <person name="Pourcel C."/>
        </authorList>
    </citation>
    <scope>NUCLEOTIDE SEQUENCE [LARGE SCALE GENOMIC DNA]</scope>
</reference>
<dbReference type="Proteomes" id="UP000269940">
    <property type="component" value="Segment"/>
</dbReference>
<dbReference type="EMBL" id="MH746814">
    <property type="protein sequence ID" value="AYD82439.1"/>
    <property type="molecule type" value="Genomic_DNA"/>
</dbReference>
<name>A0A386KBI1_9CAUD</name>
<evidence type="ECO:0000313" key="2">
    <source>
        <dbReference type="Proteomes" id="UP000269940"/>
    </source>
</evidence>
<sequence>MKFDLDDLAKKTDDTSNGNTYRIVEINLTHQCYLVECENYYGPEDLGDGIMLYGSGQQVWVAAYTFDWTTQKL</sequence>
<keyword evidence="2" id="KW-1185">Reference proteome</keyword>
<evidence type="ECO:0000313" key="1">
    <source>
        <dbReference type="EMBL" id="AYD82439.1"/>
    </source>
</evidence>
<accession>A0A386KBI1</accession>
<gene>
    <name evidence="1" type="ORF">Aci05_153</name>
</gene>
<protein>
    <submittedName>
        <fullName evidence="1">Uncharacterized protein</fullName>
    </submittedName>
</protein>
<organism evidence="1 2">
    <name type="scientific">Acinetobacter phage vB_AbaM_B09_Aci05</name>
    <dbReference type="NCBI Taxonomy" id="2315458"/>
    <lineage>
        <taxon>Viruses</taxon>
        <taxon>Duplodnaviria</taxon>
        <taxon>Heunggongvirae</taxon>
        <taxon>Uroviricota</taxon>
        <taxon>Caudoviricetes</taxon>
        <taxon>Saclayvirus</taxon>
        <taxon>Saclayvirus Aci05</taxon>
    </lineage>
</organism>
<proteinExistence type="predicted"/>